<dbReference type="CDD" id="cd00833">
    <property type="entry name" value="PKS"/>
    <property type="match status" value="1"/>
</dbReference>
<dbReference type="Pfam" id="PF00109">
    <property type="entry name" value="ketoacyl-synt"/>
    <property type="match status" value="1"/>
</dbReference>
<dbReference type="InterPro" id="IPR016039">
    <property type="entry name" value="Thiolase-like"/>
</dbReference>
<dbReference type="Pfam" id="PF21089">
    <property type="entry name" value="PKS_DH_N"/>
    <property type="match status" value="1"/>
</dbReference>
<dbReference type="Pfam" id="PF13602">
    <property type="entry name" value="ADH_zinc_N_2"/>
    <property type="match status" value="1"/>
</dbReference>
<dbReference type="InterPro" id="IPR014030">
    <property type="entry name" value="Ketoacyl_synth_N"/>
</dbReference>
<reference evidence="13" key="1">
    <citation type="submission" date="2015-01" db="EMBL/GenBank/DDBJ databases">
        <authorList>
            <person name="Durling Mikael"/>
        </authorList>
    </citation>
    <scope>NUCLEOTIDE SEQUENCE</scope>
</reference>
<dbReference type="Gene3D" id="3.40.366.10">
    <property type="entry name" value="Malonyl-Coenzyme A Acyl Carrier Protein, domain 2"/>
    <property type="match status" value="1"/>
</dbReference>
<dbReference type="InterPro" id="IPR013217">
    <property type="entry name" value="Methyltransf_12"/>
</dbReference>
<keyword evidence="5" id="KW-0560">Oxidoreductase</keyword>
<dbReference type="SUPFAM" id="SSF53335">
    <property type="entry name" value="S-adenosyl-L-methionine-dependent methyltransferases"/>
    <property type="match status" value="1"/>
</dbReference>
<keyword evidence="3" id="KW-0808">Transferase</keyword>
<dbReference type="GO" id="GO:0031177">
    <property type="term" value="F:phosphopantetheine binding"/>
    <property type="evidence" value="ECO:0007669"/>
    <property type="project" value="InterPro"/>
</dbReference>
<dbReference type="Gene3D" id="3.90.180.10">
    <property type="entry name" value="Medium-chain alcohol dehydrogenases, catalytic domain"/>
    <property type="match status" value="1"/>
</dbReference>
<dbReference type="InterPro" id="IPR029063">
    <property type="entry name" value="SAM-dependent_MTases_sf"/>
</dbReference>
<dbReference type="SUPFAM" id="SSF47336">
    <property type="entry name" value="ACP-like"/>
    <property type="match status" value="1"/>
</dbReference>
<dbReference type="Pfam" id="PF00550">
    <property type="entry name" value="PP-binding"/>
    <property type="match status" value="1"/>
</dbReference>
<name>A0A0B7K1T6_BIOOC</name>
<dbReference type="CDD" id="cd05195">
    <property type="entry name" value="enoyl_red"/>
    <property type="match status" value="1"/>
</dbReference>
<feature type="domain" description="PKS/mFAS DH" evidence="12">
    <location>
        <begin position="930"/>
        <end position="1218"/>
    </location>
</feature>
<evidence type="ECO:0000259" key="10">
    <source>
        <dbReference type="PROSITE" id="PS50075"/>
    </source>
</evidence>
<dbReference type="SMART" id="SM00829">
    <property type="entry name" value="PKS_ER"/>
    <property type="match status" value="1"/>
</dbReference>
<dbReference type="Pfam" id="PF00698">
    <property type="entry name" value="Acyl_transf_1"/>
    <property type="match status" value="1"/>
</dbReference>
<accession>A0A0B7K1T6</accession>
<dbReference type="PANTHER" id="PTHR43775">
    <property type="entry name" value="FATTY ACID SYNTHASE"/>
    <property type="match status" value="1"/>
</dbReference>
<evidence type="ECO:0000313" key="13">
    <source>
        <dbReference type="EMBL" id="CEO51323.1"/>
    </source>
</evidence>
<evidence type="ECO:0000259" key="12">
    <source>
        <dbReference type="PROSITE" id="PS52019"/>
    </source>
</evidence>
<dbReference type="Pfam" id="PF08240">
    <property type="entry name" value="ADH_N"/>
    <property type="match status" value="1"/>
</dbReference>
<feature type="region of interest" description="N-terminal hotdog fold" evidence="8">
    <location>
        <begin position="930"/>
        <end position="1060"/>
    </location>
</feature>
<dbReference type="InterPro" id="IPR016036">
    <property type="entry name" value="Malonyl_transacylase_ACP-bd"/>
</dbReference>
<dbReference type="InterPro" id="IPR049900">
    <property type="entry name" value="PKS_mFAS_DH"/>
</dbReference>
<dbReference type="GO" id="GO:0044550">
    <property type="term" value="P:secondary metabolite biosynthetic process"/>
    <property type="evidence" value="ECO:0007669"/>
    <property type="project" value="UniProtKB-ARBA"/>
</dbReference>
<feature type="active site" description="Proton acceptor; for dehydratase activity" evidence="8">
    <location>
        <position position="962"/>
    </location>
</feature>
<keyword evidence="1" id="KW-0596">Phosphopantetheine</keyword>
<keyword evidence="7" id="KW-0012">Acyltransferase</keyword>
<keyword evidence="4" id="KW-0521">NADP</keyword>
<dbReference type="InterPro" id="IPR036291">
    <property type="entry name" value="NAD(P)-bd_dom_sf"/>
</dbReference>
<evidence type="ECO:0000256" key="2">
    <source>
        <dbReference type="ARBA" id="ARBA00022553"/>
    </source>
</evidence>
<gene>
    <name evidence="13" type="ORF">BN869_000007381_1</name>
</gene>
<dbReference type="SUPFAM" id="SSF53901">
    <property type="entry name" value="Thiolase-like"/>
    <property type="match status" value="1"/>
</dbReference>
<dbReference type="Gene3D" id="3.40.47.10">
    <property type="match status" value="1"/>
</dbReference>
<keyword evidence="2" id="KW-0597">Phosphoprotein</keyword>
<dbReference type="GO" id="GO:0016491">
    <property type="term" value="F:oxidoreductase activity"/>
    <property type="evidence" value="ECO:0007669"/>
    <property type="project" value="UniProtKB-KW"/>
</dbReference>
<dbReference type="InterPro" id="IPR042104">
    <property type="entry name" value="PKS_dehydratase_sf"/>
</dbReference>
<dbReference type="InterPro" id="IPR016035">
    <property type="entry name" value="Acyl_Trfase/lysoPLipase"/>
</dbReference>
<dbReference type="SUPFAM" id="SSF55048">
    <property type="entry name" value="Probable ACP-binding domain of malonyl-CoA ACP transacylase"/>
    <property type="match status" value="1"/>
</dbReference>
<dbReference type="EMBL" id="CDPU01000022">
    <property type="protein sequence ID" value="CEO51323.1"/>
    <property type="molecule type" value="Genomic_DNA"/>
</dbReference>
<dbReference type="InterPro" id="IPR049552">
    <property type="entry name" value="PKS_DH_N"/>
</dbReference>
<dbReference type="GO" id="GO:1901336">
    <property type="term" value="P:lactone biosynthetic process"/>
    <property type="evidence" value="ECO:0007669"/>
    <property type="project" value="UniProtKB-ARBA"/>
</dbReference>
<dbReference type="Pfam" id="PF16197">
    <property type="entry name" value="KAsynt_C_assoc"/>
    <property type="match status" value="1"/>
</dbReference>
<dbReference type="Gene3D" id="3.40.50.150">
    <property type="entry name" value="Vaccinia Virus protein VP39"/>
    <property type="match status" value="1"/>
</dbReference>
<dbReference type="InterPro" id="IPR001227">
    <property type="entry name" value="Ac_transferase_dom_sf"/>
</dbReference>
<evidence type="ECO:0000256" key="7">
    <source>
        <dbReference type="ARBA" id="ARBA00023315"/>
    </source>
</evidence>
<dbReference type="InterPro" id="IPR020843">
    <property type="entry name" value="ER"/>
</dbReference>
<dbReference type="InterPro" id="IPR032821">
    <property type="entry name" value="PKS_assoc"/>
</dbReference>
<dbReference type="Gene3D" id="3.40.50.720">
    <property type="entry name" value="NAD(P)-binding Rossmann-like Domain"/>
    <property type="match status" value="2"/>
</dbReference>
<dbReference type="InterPro" id="IPR020806">
    <property type="entry name" value="PKS_PP-bd"/>
</dbReference>
<dbReference type="InterPro" id="IPR020807">
    <property type="entry name" value="PKS_DH"/>
</dbReference>
<dbReference type="GO" id="GO:0004312">
    <property type="term" value="F:fatty acid synthase activity"/>
    <property type="evidence" value="ECO:0007669"/>
    <property type="project" value="TreeGrafter"/>
</dbReference>
<feature type="region of interest" description="C-terminal hotdog fold" evidence="8">
    <location>
        <begin position="1072"/>
        <end position="1218"/>
    </location>
</feature>
<feature type="domain" description="Carrier" evidence="10">
    <location>
        <begin position="2395"/>
        <end position="2476"/>
    </location>
</feature>
<dbReference type="InterPro" id="IPR011032">
    <property type="entry name" value="GroES-like_sf"/>
</dbReference>
<evidence type="ECO:0000256" key="4">
    <source>
        <dbReference type="ARBA" id="ARBA00022857"/>
    </source>
</evidence>
<feature type="region of interest" description="Disordered" evidence="9">
    <location>
        <begin position="1"/>
        <end position="24"/>
    </location>
</feature>
<dbReference type="SMART" id="SM00827">
    <property type="entry name" value="PKS_AT"/>
    <property type="match status" value="1"/>
</dbReference>
<organism evidence="13">
    <name type="scientific">Bionectria ochroleuca</name>
    <name type="common">Gliocladium roseum</name>
    <dbReference type="NCBI Taxonomy" id="29856"/>
    <lineage>
        <taxon>Eukaryota</taxon>
        <taxon>Fungi</taxon>
        <taxon>Dikarya</taxon>
        <taxon>Ascomycota</taxon>
        <taxon>Pezizomycotina</taxon>
        <taxon>Sordariomycetes</taxon>
        <taxon>Hypocreomycetidae</taxon>
        <taxon>Hypocreales</taxon>
        <taxon>Bionectriaceae</taxon>
        <taxon>Clonostachys</taxon>
    </lineage>
</organism>
<dbReference type="GO" id="GO:0006633">
    <property type="term" value="P:fatty acid biosynthetic process"/>
    <property type="evidence" value="ECO:0007669"/>
    <property type="project" value="TreeGrafter"/>
</dbReference>
<dbReference type="InterPro" id="IPR049551">
    <property type="entry name" value="PKS_DH_C"/>
</dbReference>
<dbReference type="Pfam" id="PF14765">
    <property type="entry name" value="PS-DH"/>
    <property type="match status" value="1"/>
</dbReference>
<dbReference type="InterPro" id="IPR014031">
    <property type="entry name" value="Ketoacyl_synth_C"/>
</dbReference>
<proteinExistence type="predicted"/>
<evidence type="ECO:0000256" key="5">
    <source>
        <dbReference type="ARBA" id="ARBA00023002"/>
    </source>
</evidence>
<dbReference type="Gene3D" id="3.10.129.110">
    <property type="entry name" value="Polyketide synthase dehydratase"/>
    <property type="match status" value="1"/>
</dbReference>
<dbReference type="SMART" id="SM00822">
    <property type="entry name" value="PKS_KR"/>
    <property type="match status" value="1"/>
</dbReference>
<protein>
    <submittedName>
        <fullName evidence="13">Uncharacterized protein</fullName>
    </submittedName>
</protein>
<feature type="active site" description="Proton donor; for dehydratase activity" evidence="8">
    <location>
        <position position="1134"/>
    </location>
</feature>
<dbReference type="InterPro" id="IPR009081">
    <property type="entry name" value="PP-bd_ACP"/>
</dbReference>
<dbReference type="PROSITE" id="PS50075">
    <property type="entry name" value="CARRIER"/>
    <property type="match status" value="1"/>
</dbReference>
<dbReference type="InterPro" id="IPR020841">
    <property type="entry name" value="PKS_Beta-ketoAc_synthase_dom"/>
</dbReference>
<dbReference type="Pfam" id="PF02801">
    <property type="entry name" value="Ketoacyl-synt_C"/>
    <property type="match status" value="1"/>
</dbReference>
<keyword evidence="6" id="KW-0511">Multifunctional enzyme</keyword>
<dbReference type="PROSITE" id="PS52004">
    <property type="entry name" value="KS3_2"/>
    <property type="match status" value="1"/>
</dbReference>
<feature type="compositionally biased region" description="Low complexity" evidence="9">
    <location>
        <begin position="1"/>
        <end position="18"/>
    </location>
</feature>
<dbReference type="SUPFAM" id="SSF51735">
    <property type="entry name" value="NAD(P)-binding Rossmann-fold domains"/>
    <property type="match status" value="2"/>
</dbReference>
<dbReference type="InterPro" id="IPR036736">
    <property type="entry name" value="ACP-like_sf"/>
</dbReference>
<dbReference type="InterPro" id="IPR057326">
    <property type="entry name" value="KR_dom"/>
</dbReference>
<dbReference type="Pfam" id="PF08242">
    <property type="entry name" value="Methyltransf_12"/>
    <property type="match status" value="1"/>
</dbReference>
<dbReference type="InterPro" id="IPR014043">
    <property type="entry name" value="Acyl_transferase_dom"/>
</dbReference>
<evidence type="ECO:0000259" key="11">
    <source>
        <dbReference type="PROSITE" id="PS52004"/>
    </source>
</evidence>
<evidence type="ECO:0000256" key="8">
    <source>
        <dbReference type="PROSITE-ProRule" id="PRU01363"/>
    </source>
</evidence>
<evidence type="ECO:0000256" key="1">
    <source>
        <dbReference type="ARBA" id="ARBA00022450"/>
    </source>
</evidence>
<dbReference type="Pfam" id="PF08659">
    <property type="entry name" value="KR"/>
    <property type="match status" value="1"/>
</dbReference>
<evidence type="ECO:0000256" key="3">
    <source>
        <dbReference type="ARBA" id="ARBA00022679"/>
    </source>
</evidence>
<dbReference type="SUPFAM" id="SSF52151">
    <property type="entry name" value="FabD/lysophospholipase-like"/>
    <property type="match status" value="1"/>
</dbReference>
<sequence>MAPYLGSTPSTSSDSGSPMIHENGHTDDAMPIAICGMTLRLPGGISTPEAFWDFLINKGDARGPVPESRYKASSFYSKSRKPGHVASEYGYFLDESVDIGALDTSFFSMPKVEVERADPQQRILLELTRECFESAGEVDYRGKTIGTYVGSFGEDWLELFVKDPQFNGTYKITGYGDFVLANRISYEYDLKGPSMVIRTGCSSALICLDEACTAIRYGECDSALVAGTNLIMAPGLTVCMSEQGVLSPNGSSLTFDADADGYARGEALNIVYIKRLDHAIRDGNPIRAVIRGTSNNADGKTLGLSVPSSACHEAMIRRAYKIAGIDDITRTGYVECHGTGTAAGDPIEVSAVASVFGDSGVYIGSVKPNVGHSEGASGLTSLIKAVMALENDTIPPNIKFNKPNPKIPFEEKKLKVPVEPTPWPEDRDKRASVNSFGIGGANAHVVIESAKAYLGTVDSPCESEGLPDHPQLMLYSANTADSLRRQVVQSQKYLEEHPSATQDIAYTLSSRRVHLPHRSFSVAGEGVAANTAPFTKAPSSSADVVMVFTGQSAQWAQMGIELLESNPVFRKSIETMEQVLQSLPDRPSWSLIDELTKPAETSNINTASFSQPLCTALQVALVDALSEIGIMPYGVVGHSSGEMAASYAAGYLTASEAIVAAYYRGVVSSEVKKAGAMAAVGMGRQETEPFLIPGVVIACENSPSSVTISGDTEPLEQVLEAVRAKNPDVMARKLKVRTAYHSHHMKEVGERYHTLTSHHLHDTPNGKDHSAPKKKAVFFSTVSGKQLTNTDQLDSRYWQSNLESPVLFNTGLSNLVSHHGATTKANLMFLEIGPHSALGGPIRQILAKFSANYPYTSCIIRNKSASETFLSAVGQLWIQNVDIVFDRLTNPNNTARVVSDLPTYPWNHENSYMFENRVAKEWRWRKFRHHELLGVRVIESTENEPVFRNVISLATVPWIVDHNIKGDVVFPCAAYVGMAGEAARQLCEGNFEGFALRNVVIDTAMVLTDSKSTEVITSLRRAALTDSLDSVWWDFVVSSYNGTTWMKHCTAQISALTELSTSERAEDATKLSRHVETNKWYQALRTVGANYGDDFQGLSNLSCSTTRNLSKGRGIHTVKDDGESPYCVHPTKFDFFLQLFSVAATNGLTHKLNRMNVPTYIQNIEVYKCDLEIDMAIKAIQTRRGLLCGDGEGFGTDGKMAMKMTGVKLSPIEGAEAFENPDPHAGARAFWRPDMDFVNFESLITPHNEQQQYLQLCEELHRVIIQEALAKLEGVSTDIPHFQQFLEWMKKQPQPKPDSSREGLEAILSATTMDPLVVAFRVILDNIVPMFKGEVDPVAILMPDNTLANIYNYLDRCDRKELFQTLGHSKPQLRILEVGAGTGGTTNTLLQNLTNSENGSLMYSRYTYTDISPAFFGPAKERFAAYPNMDFQALDVTKDPIEQGFVAGSYDLIVAANILHATPSLKQTLSNVCKLLHPEGRLYMEELCSDVKAINFVMGVFAGWWLGVDDNRIDEPYVSPESWHNHLIEAGFDGLEHVALDCPRPNHLMAVMTAKPAVEAPRHHAATLVYDYGTMELAKNLSKQLQSEGYDIDLHLWATGPLPKGRDVIAVVDLYKPFFENISKSSFVALQEFLSEVAALEVGLLWLTRSSQFNSQDPRWGQVIGAMRTIRGEMNAEMATCELDQVNAENLSAAVKVFKKFNHRRSEELLLPEFEYAIIEGVIQIPRLFPVSVNEELRESDTDNRPEVGHDLRIGKFGRLNTLAWTAIPVRELVDDEILVETRAFGMNFKDVLIAMGIVDARVKTTLGIEACGIVRKVGPNARDLNPGDRVFAFGEGCFSTHLILPQKVFAKIPDSLSFEDAATMPCVFATVIHGLLDQGGLQAGQTVLIHSACGGVGLAAIQIAKMIGAEIYCTVGNEEKVQYLMSTFDMPRNRIFNSRDKSFLADVMAATKGRGVDIVLNSLSGELLHTSWDCVAEFGKLIEIGKRDLVGNGKLALNVFELNRSYHGIDLGHIMELRMDIGNNLLKRVAKYFEEGHIKPIRPVKTYTANEIEDCFRYMQKGQHIGKIIITLDLPEGKSLATSQSARKIELQPYHSFLLVGGLGGLGRAVSNWLIEHGARHLVFLSRSGGETAEDQAFLEELRSQGCTASAIKGSVSRIADVERAVATAGSFLKGILNVSMVLRDQSFANMSYEDWVDCVEPKVLGTWNLHNATVSRKLDLDFFVLFSSISGIVGQRGQANYAGANTFLDSFVQYRQSLGLNASAVNIGVMLDHGYVADNPIVRERLLSQGIYGIRIAEMLDAITAVIIAPRLATRERLSNKPFVSKSELLVGMRSTTPMTDASNRVPWKGDRRVGVYLNSASGAAGPSSSAASSELSLFLSQVVGNPGVLSEATTVDFVAIQIAKQLMMLLMKPVDDDTEIDVNSTLQEIGFDSLVAVEMRSWWKSSFGTDISVLEMLGVGSLKALGQKAVDGLKERFGEAEKEDDGGVKKYTHEEVLTTKMP</sequence>
<dbReference type="FunFam" id="3.40.50.720:FF:000209">
    <property type="entry name" value="Polyketide synthase Pks12"/>
    <property type="match status" value="1"/>
</dbReference>
<dbReference type="SMART" id="SM00823">
    <property type="entry name" value="PKS_PP"/>
    <property type="match status" value="1"/>
</dbReference>
<evidence type="ECO:0000256" key="9">
    <source>
        <dbReference type="SAM" id="MobiDB-lite"/>
    </source>
</evidence>
<dbReference type="InterPro" id="IPR050091">
    <property type="entry name" value="PKS_NRPS_Biosynth_Enz"/>
</dbReference>
<dbReference type="Gene3D" id="1.10.1200.10">
    <property type="entry name" value="ACP-like"/>
    <property type="match status" value="1"/>
</dbReference>
<evidence type="ECO:0000256" key="6">
    <source>
        <dbReference type="ARBA" id="ARBA00023268"/>
    </source>
</evidence>
<dbReference type="SMART" id="SM00825">
    <property type="entry name" value="PKS_KS"/>
    <property type="match status" value="1"/>
</dbReference>
<dbReference type="SUPFAM" id="SSF50129">
    <property type="entry name" value="GroES-like"/>
    <property type="match status" value="1"/>
</dbReference>
<dbReference type="SMART" id="SM00826">
    <property type="entry name" value="PKS_DH"/>
    <property type="match status" value="1"/>
</dbReference>
<feature type="domain" description="Ketosynthase family 3 (KS3)" evidence="11">
    <location>
        <begin position="29"/>
        <end position="449"/>
    </location>
</feature>
<dbReference type="InterPro" id="IPR013968">
    <property type="entry name" value="PKS_KR"/>
</dbReference>
<dbReference type="InterPro" id="IPR013154">
    <property type="entry name" value="ADH-like_N"/>
</dbReference>
<dbReference type="PANTHER" id="PTHR43775:SF28">
    <property type="entry name" value="SYNTHASE, PUTATIVE-RELATED"/>
    <property type="match status" value="1"/>
</dbReference>
<dbReference type="PROSITE" id="PS52019">
    <property type="entry name" value="PKS_MFAS_DH"/>
    <property type="match status" value="1"/>
</dbReference>